<comment type="caution">
    <text evidence="1">The sequence shown here is derived from an EMBL/GenBank/DDBJ whole genome shotgun (WGS) entry which is preliminary data.</text>
</comment>
<gene>
    <name evidence="1" type="ORF">NLG97_g8509</name>
</gene>
<evidence type="ECO:0000313" key="2">
    <source>
        <dbReference type="Proteomes" id="UP001148737"/>
    </source>
</evidence>
<keyword evidence="2" id="KW-1185">Reference proteome</keyword>
<organism evidence="1 2">
    <name type="scientific">Lecanicillium saksenae</name>
    <dbReference type="NCBI Taxonomy" id="468837"/>
    <lineage>
        <taxon>Eukaryota</taxon>
        <taxon>Fungi</taxon>
        <taxon>Dikarya</taxon>
        <taxon>Ascomycota</taxon>
        <taxon>Pezizomycotina</taxon>
        <taxon>Sordariomycetes</taxon>
        <taxon>Hypocreomycetidae</taxon>
        <taxon>Hypocreales</taxon>
        <taxon>Cordycipitaceae</taxon>
        <taxon>Lecanicillium</taxon>
    </lineage>
</organism>
<sequence length="165" mass="17590">MKAKNVNVDDRILAKVERLRDGADPSADPSLPSYPERDLFRLHFATGEPASSLPSDIGAKIVGGKIDVDATKGLVTSVPGVYAIGDTNNAGATNIPFALFSGKRTAVFLHVQLERENTAALLASLNGTKSDHALSSRSMHEEARAVWDEVNGQPGDVLYAGEFDQ</sequence>
<accession>A0ACC1QLC9</accession>
<reference evidence="1" key="1">
    <citation type="submission" date="2022-07" db="EMBL/GenBank/DDBJ databases">
        <title>Genome Sequence of Lecanicillium saksenae.</title>
        <authorList>
            <person name="Buettner E."/>
        </authorList>
    </citation>
    <scope>NUCLEOTIDE SEQUENCE</scope>
    <source>
        <strain evidence="1">VT-O1</strain>
    </source>
</reference>
<dbReference type="Proteomes" id="UP001148737">
    <property type="component" value="Unassembled WGS sequence"/>
</dbReference>
<dbReference type="EMBL" id="JANAKD010001516">
    <property type="protein sequence ID" value="KAJ3478679.1"/>
    <property type="molecule type" value="Genomic_DNA"/>
</dbReference>
<evidence type="ECO:0000313" key="1">
    <source>
        <dbReference type="EMBL" id="KAJ3478679.1"/>
    </source>
</evidence>
<name>A0ACC1QLC9_9HYPO</name>
<proteinExistence type="predicted"/>
<protein>
    <submittedName>
        <fullName evidence="1">Uncharacterized protein</fullName>
    </submittedName>
</protein>